<sequence>MDENELGPKLVNILYENTNMNYDVCAENLIKVFTYLEINNEKLELKNFKKILDSMKNSISDPKINPDFKKLDEYFCFLENIKEELKSGDSNYLDYEDKLENVLQNIQNTLGDRCSLKNFSNYFSLNRDFTLTLYEIWKLSSNNRLKCSLIQLLTIIFYSDSVLIEILHLNTNIILDLCFNLKEQIKLI</sequence>
<accession>A0A3M7Q0R9</accession>
<reference evidence="2 3" key="1">
    <citation type="journal article" date="2018" name="Sci. Rep.">
        <title>Genomic signatures of local adaptation to the degree of environmental predictability in rotifers.</title>
        <authorList>
            <person name="Franch-Gras L."/>
            <person name="Hahn C."/>
            <person name="Garcia-Roger E.M."/>
            <person name="Carmona M.J."/>
            <person name="Serra M."/>
            <person name="Gomez A."/>
        </authorList>
    </citation>
    <scope>NUCLEOTIDE SEQUENCE [LARGE SCALE GENOMIC DNA]</scope>
    <source>
        <strain evidence="2">HYR1</strain>
    </source>
</reference>
<comment type="caution">
    <text evidence="2">The sequence shown here is derived from an EMBL/GenBank/DDBJ whole genome shotgun (WGS) entry which is preliminary data.</text>
</comment>
<keyword evidence="1" id="KW-0175">Coiled coil</keyword>
<evidence type="ECO:0000313" key="3">
    <source>
        <dbReference type="Proteomes" id="UP000276133"/>
    </source>
</evidence>
<feature type="coiled-coil region" evidence="1">
    <location>
        <begin position="38"/>
        <end position="98"/>
    </location>
</feature>
<dbReference type="Proteomes" id="UP000276133">
    <property type="component" value="Unassembled WGS sequence"/>
</dbReference>
<gene>
    <name evidence="2" type="ORF">BpHYR1_028188</name>
</gene>
<dbReference type="EMBL" id="REGN01007875">
    <property type="protein sequence ID" value="RNA05047.1"/>
    <property type="molecule type" value="Genomic_DNA"/>
</dbReference>
<proteinExistence type="predicted"/>
<dbReference type="AlphaFoldDB" id="A0A3M7Q0R9"/>
<evidence type="ECO:0000256" key="1">
    <source>
        <dbReference type="SAM" id="Coils"/>
    </source>
</evidence>
<organism evidence="2 3">
    <name type="scientific">Brachionus plicatilis</name>
    <name type="common">Marine rotifer</name>
    <name type="synonym">Brachionus muelleri</name>
    <dbReference type="NCBI Taxonomy" id="10195"/>
    <lineage>
        <taxon>Eukaryota</taxon>
        <taxon>Metazoa</taxon>
        <taxon>Spiralia</taxon>
        <taxon>Gnathifera</taxon>
        <taxon>Rotifera</taxon>
        <taxon>Eurotatoria</taxon>
        <taxon>Monogononta</taxon>
        <taxon>Pseudotrocha</taxon>
        <taxon>Ploima</taxon>
        <taxon>Brachionidae</taxon>
        <taxon>Brachionus</taxon>
    </lineage>
</organism>
<keyword evidence="3" id="KW-1185">Reference proteome</keyword>
<name>A0A3M7Q0R9_BRAPC</name>
<evidence type="ECO:0000313" key="2">
    <source>
        <dbReference type="EMBL" id="RNA05047.1"/>
    </source>
</evidence>
<protein>
    <submittedName>
        <fullName evidence="2">Uncharacterized protein</fullName>
    </submittedName>
</protein>
<feature type="non-terminal residue" evidence="2">
    <location>
        <position position="188"/>
    </location>
</feature>